<protein>
    <recommendedName>
        <fullName evidence="3">Alkanesulfonate monooxygenase</fullName>
    </recommendedName>
</protein>
<dbReference type="EMBL" id="JBHUEH010000016">
    <property type="protein sequence ID" value="MFD1886727.1"/>
    <property type="molecule type" value="Genomic_DNA"/>
</dbReference>
<reference evidence="2" key="1">
    <citation type="journal article" date="2019" name="Int. J. Syst. Evol. Microbiol.">
        <title>The Global Catalogue of Microorganisms (GCM) 10K type strain sequencing project: providing services to taxonomists for standard genome sequencing and annotation.</title>
        <authorList>
            <consortium name="The Broad Institute Genomics Platform"/>
            <consortium name="The Broad Institute Genome Sequencing Center for Infectious Disease"/>
            <person name="Wu L."/>
            <person name="Ma J."/>
        </authorList>
    </citation>
    <scope>NUCLEOTIDE SEQUENCE [LARGE SCALE GENOMIC DNA]</scope>
    <source>
        <strain evidence="2">CCUG 54950</strain>
    </source>
</reference>
<name>A0ABW4RKR1_9BACL</name>
<proteinExistence type="predicted"/>
<dbReference type="InterPro" id="IPR036661">
    <property type="entry name" value="Luciferase-like_sf"/>
</dbReference>
<keyword evidence="2" id="KW-1185">Reference proteome</keyword>
<dbReference type="PANTHER" id="PTHR42847">
    <property type="entry name" value="ALKANESULFONATE MONOOXYGENASE"/>
    <property type="match status" value="1"/>
</dbReference>
<dbReference type="PANTHER" id="PTHR42847:SF4">
    <property type="entry name" value="ALKANESULFONATE MONOOXYGENASE-RELATED"/>
    <property type="match status" value="1"/>
</dbReference>
<dbReference type="SUPFAM" id="SSF51679">
    <property type="entry name" value="Bacterial luciferase-like"/>
    <property type="match status" value="1"/>
</dbReference>
<comment type="caution">
    <text evidence="1">The sequence shown here is derived from an EMBL/GenBank/DDBJ whole genome shotgun (WGS) entry which is preliminary data.</text>
</comment>
<evidence type="ECO:0008006" key="3">
    <source>
        <dbReference type="Google" id="ProtNLM"/>
    </source>
</evidence>
<evidence type="ECO:0000313" key="2">
    <source>
        <dbReference type="Proteomes" id="UP001597233"/>
    </source>
</evidence>
<dbReference type="Proteomes" id="UP001597233">
    <property type="component" value="Unassembled WGS sequence"/>
</dbReference>
<gene>
    <name evidence="1" type="ORF">ACFSC9_14450</name>
</gene>
<sequence length="319" mass="36706">MHIYSQTPHAAGIENYYQHVIQLAQCSEKYNYRGLLITYSTSNINPWLISNLVLDKTKNIRPLVALQPDTMSIDTLGNIIKSTIYLHKREIALNLIDGTSKRLNGTTEDSYKTNRYDWLLDYMHDLQQKLSSTESDYDHGLYNQKTYFANENNYPLDFFISGTSKYAFESSKNGANGFLTVPGPIDSFKQMFGEITDCDFGVCFGIIARTTSEEAWEVAKATFPSSRENEIQLLLKKNSKMNAVRQLANLALENEVHDSVYWLGVFKNGRNIYPYLVGSYDQVANYLKKYKNHGVKSLILNVPFSLEEFEHREQVFKRM</sequence>
<evidence type="ECO:0000313" key="1">
    <source>
        <dbReference type="EMBL" id="MFD1886727.1"/>
    </source>
</evidence>
<dbReference type="RefSeq" id="WP_347326149.1">
    <property type="nucleotide sequence ID" value="NZ_JBCGUH010000009.1"/>
</dbReference>
<organism evidence="1 2">
    <name type="scientific">Paenibacillus wenxiniae</name>
    <dbReference type="NCBI Taxonomy" id="1636843"/>
    <lineage>
        <taxon>Bacteria</taxon>
        <taxon>Bacillati</taxon>
        <taxon>Bacillota</taxon>
        <taxon>Bacilli</taxon>
        <taxon>Bacillales</taxon>
        <taxon>Paenibacillaceae</taxon>
        <taxon>Paenibacillus</taxon>
    </lineage>
</organism>
<dbReference type="Gene3D" id="3.20.20.30">
    <property type="entry name" value="Luciferase-like domain"/>
    <property type="match status" value="1"/>
</dbReference>
<accession>A0ABW4RKR1</accession>
<dbReference type="InterPro" id="IPR050172">
    <property type="entry name" value="SsuD_RutA_monooxygenase"/>
</dbReference>